<dbReference type="InterPro" id="IPR051310">
    <property type="entry name" value="MCP_chemotaxis"/>
</dbReference>
<dbReference type="PROSITE" id="PS50885">
    <property type="entry name" value="HAMP"/>
    <property type="match status" value="1"/>
</dbReference>
<comment type="similarity">
    <text evidence="2">Belongs to the methyl-accepting chemotaxis (MCP) protein family.</text>
</comment>
<evidence type="ECO:0000256" key="3">
    <source>
        <dbReference type="PROSITE-ProRule" id="PRU00284"/>
    </source>
</evidence>
<dbReference type="CDD" id="cd00130">
    <property type="entry name" value="PAS"/>
    <property type="match status" value="1"/>
</dbReference>
<organism evidence="7 8">
    <name type="scientific">Massilia agri</name>
    <dbReference type="NCBI Taxonomy" id="1886785"/>
    <lineage>
        <taxon>Bacteria</taxon>
        <taxon>Pseudomonadati</taxon>
        <taxon>Pseudomonadota</taxon>
        <taxon>Betaproteobacteria</taxon>
        <taxon>Burkholderiales</taxon>
        <taxon>Oxalobacteraceae</taxon>
        <taxon>Telluria group</taxon>
        <taxon>Massilia</taxon>
    </lineage>
</organism>
<evidence type="ECO:0000259" key="6">
    <source>
        <dbReference type="PROSITE" id="PS50885"/>
    </source>
</evidence>
<dbReference type="InterPro" id="IPR004090">
    <property type="entry name" value="Chemotax_Me-accpt_rcpt"/>
</dbReference>
<accession>A0ABT2AQA3</accession>
<feature type="domain" description="HAMP" evidence="6">
    <location>
        <begin position="212"/>
        <end position="264"/>
    </location>
</feature>
<dbReference type="PANTHER" id="PTHR43531:SF14">
    <property type="entry name" value="METHYL-ACCEPTING CHEMOTAXIS PROTEIN I-RELATED"/>
    <property type="match status" value="1"/>
</dbReference>
<evidence type="ECO:0000313" key="8">
    <source>
        <dbReference type="Proteomes" id="UP001206572"/>
    </source>
</evidence>
<evidence type="ECO:0000313" key="7">
    <source>
        <dbReference type="EMBL" id="MCS0598399.1"/>
    </source>
</evidence>
<evidence type="ECO:0000256" key="1">
    <source>
        <dbReference type="ARBA" id="ARBA00022481"/>
    </source>
</evidence>
<dbReference type="EMBL" id="JANUHA010000015">
    <property type="protein sequence ID" value="MCS0598399.1"/>
    <property type="molecule type" value="Genomic_DNA"/>
</dbReference>
<dbReference type="InterPro" id="IPR004089">
    <property type="entry name" value="MCPsignal_dom"/>
</dbReference>
<keyword evidence="8" id="KW-1185">Reference proteome</keyword>
<dbReference type="InterPro" id="IPR013655">
    <property type="entry name" value="PAS_fold_3"/>
</dbReference>
<dbReference type="Proteomes" id="UP001206572">
    <property type="component" value="Unassembled WGS sequence"/>
</dbReference>
<dbReference type="Pfam" id="PF08447">
    <property type="entry name" value="PAS_3"/>
    <property type="match status" value="1"/>
</dbReference>
<dbReference type="InterPro" id="IPR000014">
    <property type="entry name" value="PAS"/>
</dbReference>
<dbReference type="NCBIfam" id="TIGR00229">
    <property type="entry name" value="sensory_box"/>
    <property type="match status" value="1"/>
</dbReference>
<dbReference type="PANTHER" id="PTHR43531">
    <property type="entry name" value="PROTEIN ICFG"/>
    <property type="match status" value="1"/>
</dbReference>
<dbReference type="SUPFAM" id="SSF58104">
    <property type="entry name" value="Methyl-accepting chemotaxis protein (MCP) signaling domain"/>
    <property type="match status" value="1"/>
</dbReference>
<dbReference type="CDD" id="cd11386">
    <property type="entry name" value="MCP_signal"/>
    <property type="match status" value="1"/>
</dbReference>
<dbReference type="Gene3D" id="3.30.450.20">
    <property type="entry name" value="PAS domain"/>
    <property type="match status" value="1"/>
</dbReference>
<dbReference type="SMART" id="SM00304">
    <property type="entry name" value="HAMP"/>
    <property type="match status" value="1"/>
</dbReference>
<reference evidence="7 8" key="1">
    <citation type="submission" date="2022-08" db="EMBL/GenBank/DDBJ databases">
        <title>Reclassification of Massilia species as members of the genera Telluria, Duganella, Pseudoduganella, Mokoshia gen. nov. and Zemynaea gen. nov. using orthogonal and non-orthogonal genome-based approaches.</title>
        <authorList>
            <person name="Bowman J.P."/>
        </authorList>
    </citation>
    <scope>NUCLEOTIDE SEQUENCE [LARGE SCALE GENOMIC DNA]</scope>
    <source>
        <strain evidence="7 8">JCM 31661</strain>
    </source>
</reference>
<dbReference type="InterPro" id="IPR003660">
    <property type="entry name" value="HAMP_dom"/>
</dbReference>
<feature type="domain" description="Methyl-accepting transducer" evidence="4">
    <location>
        <begin position="269"/>
        <end position="498"/>
    </location>
</feature>
<dbReference type="CDD" id="cd06225">
    <property type="entry name" value="HAMP"/>
    <property type="match status" value="1"/>
</dbReference>
<comment type="caution">
    <text evidence="7">The sequence shown here is derived from an EMBL/GenBank/DDBJ whole genome shotgun (WGS) entry which is preliminary data.</text>
</comment>
<keyword evidence="1" id="KW-0488">Methylation</keyword>
<dbReference type="RefSeq" id="WP_258829411.1">
    <property type="nucleotide sequence ID" value="NZ_JANUHA010000015.1"/>
</dbReference>
<protein>
    <submittedName>
        <fullName evidence="7">Methyl-accepting chemotaxis protein</fullName>
    </submittedName>
</protein>
<evidence type="ECO:0000259" key="4">
    <source>
        <dbReference type="PROSITE" id="PS50111"/>
    </source>
</evidence>
<dbReference type="Pfam" id="PF00672">
    <property type="entry name" value="HAMP"/>
    <property type="match status" value="1"/>
</dbReference>
<name>A0ABT2AQA3_9BURK</name>
<proteinExistence type="inferred from homology"/>
<keyword evidence="3" id="KW-0807">Transducer</keyword>
<dbReference type="SMART" id="SM00283">
    <property type="entry name" value="MA"/>
    <property type="match status" value="1"/>
</dbReference>
<evidence type="ECO:0000259" key="5">
    <source>
        <dbReference type="PROSITE" id="PS50112"/>
    </source>
</evidence>
<dbReference type="InterPro" id="IPR035965">
    <property type="entry name" value="PAS-like_dom_sf"/>
</dbReference>
<sequence length="524" mass="55097">MRNNLPVTGIEYVLKEGQSIVSKTDTKGRIVYVNPSFIEVSGFSEAELLGKAHNIVRHPDMPPEAFSDLWATLQAGEPWTGLVKNRRKNGDFYWVVANVVPVKEGGRVTGYMSVRTAPSREQVKAASELYRRFRAGEARGLTIQRGACVRTGWRARIAGLRRMPLSKRLGIMMASQSLLMAGLGLAADGLPWQLLAALGVAGTLAAWAELHRSIARPLREATGAVYALAGGDLSHPIEAGRDDEIGRLQLALRQLNVNLTAIVGDVRRNVASIEHATREIAAGNGDLASRTEAQAASLEQTASSLAQIAASAGQNLESALRADGMVMAASSVAGSGGQAVTRVGDTMERISASATRIVDIIGLIDGIAFQTNILALNAAVEAARAGEQGRGFAVVAGEVRSLAQRSAAAAKEIKALIEASVQQVGEGNVLVGDAGQTMRQVVDSVRDAAAIMHGITGASREQGAGIDQVNAAMAQLDQITRENAALVEESANASSSVAEEAAQLVQALSVFKFADAATGPRSRR</sequence>
<dbReference type="PROSITE" id="PS50111">
    <property type="entry name" value="CHEMOTAXIS_TRANSDUC_2"/>
    <property type="match status" value="1"/>
</dbReference>
<dbReference type="PRINTS" id="PR00260">
    <property type="entry name" value="CHEMTRNSDUCR"/>
</dbReference>
<gene>
    <name evidence="7" type="ORF">NX780_18810</name>
</gene>
<dbReference type="Gene3D" id="1.10.287.950">
    <property type="entry name" value="Methyl-accepting chemotaxis protein"/>
    <property type="match status" value="1"/>
</dbReference>
<dbReference type="Pfam" id="PF00015">
    <property type="entry name" value="MCPsignal"/>
    <property type="match status" value="1"/>
</dbReference>
<evidence type="ECO:0000256" key="2">
    <source>
        <dbReference type="ARBA" id="ARBA00029447"/>
    </source>
</evidence>
<dbReference type="SUPFAM" id="SSF55785">
    <property type="entry name" value="PYP-like sensor domain (PAS domain)"/>
    <property type="match status" value="1"/>
</dbReference>
<feature type="domain" description="PAS" evidence="5">
    <location>
        <begin position="25"/>
        <end position="60"/>
    </location>
</feature>
<dbReference type="PROSITE" id="PS50112">
    <property type="entry name" value="PAS"/>
    <property type="match status" value="1"/>
</dbReference>